<keyword evidence="2" id="KW-1185">Reference proteome</keyword>
<dbReference type="EMBL" id="MU791487">
    <property type="protein sequence ID" value="KAJ3990781.1"/>
    <property type="molecule type" value="Genomic_DNA"/>
</dbReference>
<evidence type="ECO:0000313" key="1">
    <source>
        <dbReference type="EMBL" id="KAJ3990781.1"/>
    </source>
</evidence>
<reference evidence="1" key="1">
    <citation type="submission" date="2022-08" db="EMBL/GenBank/DDBJ databases">
        <authorList>
            <consortium name="DOE Joint Genome Institute"/>
            <person name="Min B."/>
            <person name="Riley R."/>
            <person name="Sierra-Patev S."/>
            <person name="Naranjo-Ortiz M."/>
            <person name="Looney B."/>
            <person name="Konkel Z."/>
            <person name="Slot J.C."/>
            <person name="Sakamoto Y."/>
            <person name="Steenwyk J.L."/>
            <person name="Rokas A."/>
            <person name="Carro J."/>
            <person name="Camarero S."/>
            <person name="Ferreira P."/>
            <person name="Molpeceres G."/>
            <person name="Ruiz-Duenas F.J."/>
            <person name="Serrano A."/>
            <person name="Henrissat B."/>
            <person name="Drula E."/>
            <person name="Hughes K.W."/>
            <person name="Mata J.L."/>
            <person name="Ishikawa N.K."/>
            <person name="Vargas-Isla R."/>
            <person name="Ushijima S."/>
            <person name="Smith C.A."/>
            <person name="Ahrendt S."/>
            <person name="Andreopoulos W."/>
            <person name="He G."/>
            <person name="Labutti K."/>
            <person name="Lipzen A."/>
            <person name="Ng V."/>
            <person name="Sandor L."/>
            <person name="Barry K."/>
            <person name="Martinez A.T."/>
            <person name="Xiao Y."/>
            <person name="Gibbons J.G."/>
            <person name="Terashima K."/>
            <person name="Hibbett D.S."/>
            <person name="Grigoriev I.V."/>
        </authorList>
    </citation>
    <scope>NUCLEOTIDE SEQUENCE</scope>
    <source>
        <strain evidence="1">TFB10827</strain>
    </source>
</reference>
<name>A0ABQ8PZB9_9AGAR</name>
<evidence type="ECO:0000313" key="2">
    <source>
        <dbReference type="Proteomes" id="UP001163828"/>
    </source>
</evidence>
<organism evidence="1 2">
    <name type="scientific">Lentinula boryana</name>
    <dbReference type="NCBI Taxonomy" id="40481"/>
    <lineage>
        <taxon>Eukaryota</taxon>
        <taxon>Fungi</taxon>
        <taxon>Dikarya</taxon>
        <taxon>Basidiomycota</taxon>
        <taxon>Agaricomycotina</taxon>
        <taxon>Agaricomycetes</taxon>
        <taxon>Agaricomycetidae</taxon>
        <taxon>Agaricales</taxon>
        <taxon>Marasmiineae</taxon>
        <taxon>Omphalotaceae</taxon>
        <taxon>Lentinula</taxon>
    </lineage>
</organism>
<protein>
    <submittedName>
        <fullName evidence="1">Uncharacterized protein</fullName>
    </submittedName>
</protein>
<accession>A0ABQ8PZB9</accession>
<proteinExistence type="predicted"/>
<gene>
    <name evidence="1" type="ORF">F5050DRAFT_1716623</name>
</gene>
<dbReference type="Proteomes" id="UP001163828">
    <property type="component" value="Unassembled WGS sequence"/>
</dbReference>
<comment type="caution">
    <text evidence="1">The sequence shown here is derived from an EMBL/GenBank/DDBJ whole genome shotgun (WGS) entry which is preliminary data.</text>
</comment>
<sequence>MSDSHWVLTSALVSAFSGASLVNAIAWVVGYQSAGYTGWNMRQYDDLYVGNPREIAYLFGSNANTLPGAVCGTWTEWYIITNPPPGKYDFNCIATPDEINSNARNIGFYVGGLNHEGVTVAQCYIEYSGSELCDSDSISNANELACNVWIVCRLRILVLIGGDCSEWCMYE</sequence>